<accession>A0A2P6CFP3</accession>
<sequence length="118" mass="13417">MPSEENYQDKRTEFTTPKTMHLYAFELGFILKKKLLKKLDLQAKIGLGVATINTRTERLAKGFTFIENGSLGFSYKTTNTTFLYIGTNIGHVSNFDTQDPNNGYNILGYEIGFSYLLK</sequence>
<gene>
    <name evidence="1" type="ORF">BTO14_03885</name>
</gene>
<name>A0A2P6CFP3_9FLAO</name>
<keyword evidence="2" id="KW-1185">Reference proteome</keyword>
<protein>
    <recommendedName>
        <fullName evidence="3">Deacylase</fullName>
    </recommendedName>
</protein>
<dbReference type="Gene3D" id="2.40.160.20">
    <property type="match status" value="1"/>
</dbReference>
<dbReference type="InterPro" id="IPR018550">
    <property type="entry name" value="Lipid-A_deacylase-rel"/>
</dbReference>
<reference evidence="1 2" key="1">
    <citation type="submission" date="2016-12" db="EMBL/GenBank/DDBJ databases">
        <title>Trade-off between light-utilization and light-protection in marine flavobacteria.</title>
        <authorList>
            <person name="Kumagai Y."/>
            <person name="Yoshizawa S."/>
            <person name="Kogure K."/>
            <person name="Iwasaki W."/>
        </authorList>
    </citation>
    <scope>NUCLEOTIDE SEQUENCE [LARGE SCALE GENOMIC DNA]</scope>
    <source>
        <strain evidence="1 2">KCTC 12100</strain>
    </source>
</reference>
<comment type="caution">
    <text evidence="1">The sequence shown here is derived from an EMBL/GenBank/DDBJ whole genome shotgun (WGS) entry which is preliminary data.</text>
</comment>
<evidence type="ECO:0008006" key="3">
    <source>
        <dbReference type="Google" id="ProtNLM"/>
    </source>
</evidence>
<dbReference type="AlphaFoldDB" id="A0A2P6CFP3"/>
<evidence type="ECO:0000313" key="2">
    <source>
        <dbReference type="Proteomes" id="UP000247345"/>
    </source>
</evidence>
<evidence type="ECO:0000313" key="1">
    <source>
        <dbReference type="EMBL" id="PQJ73686.1"/>
    </source>
</evidence>
<dbReference type="EMBL" id="MSCK01000001">
    <property type="protein sequence ID" value="PQJ73686.1"/>
    <property type="molecule type" value="Genomic_DNA"/>
</dbReference>
<organism evidence="1 2">
    <name type="scientific">Polaribacter butkevichii</name>
    <dbReference type="NCBI Taxonomy" id="218490"/>
    <lineage>
        <taxon>Bacteria</taxon>
        <taxon>Pseudomonadati</taxon>
        <taxon>Bacteroidota</taxon>
        <taxon>Flavobacteriia</taxon>
        <taxon>Flavobacteriales</taxon>
        <taxon>Flavobacteriaceae</taxon>
    </lineage>
</organism>
<proteinExistence type="predicted"/>
<dbReference type="Proteomes" id="UP000247345">
    <property type="component" value="Unassembled WGS sequence"/>
</dbReference>
<dbReference type="Pfam" id="PF09411">
    <property type="entry name" value="PagL"/>
    <property type="match status" value="1"/>
</dbReference>